<dbReference type="Proteomes" id="UP001162992">
    <property type="component" value="Chromosome 6"/>
</dbReference>
<proteinExistence type="predicted"/>
<reference evidence="2" key="1">
    <citation type="journal article" date="2024" name="Proc. Natl. Acad. Sci. U.S.A.">
        <title>Extraordinary preservation of gene collinearity over three hundred million years revealed in homosporous lycophytes.</title>
        <authorList>
            <person name="Li C."/>
            <person name="Wickell D."/>
            <person name="Kuo L.Y."/>
            <person name="Chen X."/>
            <person name="Nie B."/>
            <person name="Liao X."/>
            <person name="Peng D."/>
            <person name="Ji J."/>
            <person name="Jenkins J."/>
            <person name="Williams M."/>
            <person name="Shu S."/>
            <person name="Plott C."/>
            <person name="Barry K."/>
            <person name="Rajasekar S."/>
            <person name="Grimwood J."/>
            <person name="Han X."/>
            <person name="Sun S."/>
            <person name="Hou Z."/>
            <person name="He W."/>
            <person name="Dai G."/>
            <person name="Sun C."/>
            <person name="Schmutz J."/>
            <person name="Leebens-Mack J.H."/>
            <person name="Li F.W."/>
            <person name="Wang L."/>
        </authorList>
    </citation>
    <scope>NUCLEOTIDE SEQUENCE [LARGE SCALE GENOMIC DNA]</scope>
    <source>
        <strain evidence="2">cv. PW_Plant_1</strain>
    </source>
</reference>
<gene>
    <name evidence="1" type="ORF">O6H91_06G050700</name>
</gene>
<organism evidence="1 2">
    <name type="scientific">Diphasiastrum complanatum</name>
    <name type="common">Issler's clubmoss</name>
    <name type="synonym">Lycopodium complanatum</name>
    <dbReference type="NCBI Taxonomy" id="34168"/>
    <lineage>
        <taxon>Eukaryota</taxon>
        <taxon>Viridiplantae</taxon>
        <taxon>Streptophyta</taxon>
        <taxon>Embryophyta</taxon>
        <taxon>Tracheophyta</taxon>
        <taxon>Lycopodiopsida</taxon>
        <taxon>Lycopodiales</taxon>
        <taxon>Lycopodiaceae</taxon>
        <taxon>Lycopodioideae</taxon>
        <taxon>Diphasiastrum</taxon>
    </lineage>
</organism>
<name>A0ACC2DDN9_DIPCM</name>
<evidence type="ECO:0000313" key="1">
    <source>
        <dbReference type="EMBL" id="KAJ7552336.1"/>
    </source>
</evidence>
<protein>
    <submittedName>
        <fullName evidence="1">Uncharacterized protein</fullName>
    </submittedName>
</protein>
<keyword evidence="2" id="KW-1185">Reference proteome</keyword>
<dbReference type="EMBL" id="CM055097">
    <property type="protein sequence ID" value="KAJ7552336.1"/>
    <property type="molecule type" value="Genomic_DNA"/>
</dbReference>
<comment type="caution">
    <text evidence="1">The sequence shown here is derived from an EMBL/GenBank/DDBJ whole genome shotgun (WGS) entry which is preliminary data.</text>
</comment>
<evidence type="ECO:0000313" key="2">
    <source>
        <dbReference type="Proteomes" id="UP001162992"/>
    </source>
</evidence>
<sequence>MLVGNKADLANLRDVSIEDAKEYAEKEGLFFIETSALESTNVESAFYTVLSEIYKIVSRKALLDNNSQGARSSSLQGGTQIMLSGNEDAVKVNKTTYCCSS</sequence>
<accession>A0ACC2DDN9</accession>